<evidence type="ECO:0000256" key="13">
    <source>
        <dbReference type="PROSITE-ProRule" id="PRU00187"/>
    </source>
</evidence>
<evidence type="ECO:0000259" key="16">
    <source>
        <dbReference type="PROSITE" id="PS50804"/>
    </source>
</evidence>
<accession>L5M7V1</accession>
<evidence type="ECO:0000256" key="9">
    <source>
        <dbReference type="ARBA" id="ARBA00023125"/>
    </source>
</evidence>
<evidence type="ECO:0000259" key="15">
    <source>
        <dbReference type="PROSITE" id="PS50157"/>
    </source>
</evidence>
<sequence length="471" mass="53524">MATAPGLQPTAPLEEDEILIVKVEEDCHWEEEPSLKMEDPSPETFRQLFRLFCYQEVAGPREALSRLWELCCRWLRPELRTKEQILELLVLEQFLMVLPGEIQAWVRERQPESGEEAVVLVEGLQREPRKQRVRWGASGPEGPEVLSDHAVPHQMREQPLTRQAEAQPKELSLEEGARDSSQQPPAQLSRRQKINPELWPKRGPVTSPHQEMAAPATSLLAAWSQVPVALEDVAVYLSQKEWGRLDPAQQDRSRDTVPESEGLGMQFKDEEDTQMKTEWDRVLSARCRGPSSPFLGHKPAPVRGLTKSEQLLERGGPSRVAKPYMCPECGKGFSKTSHLTKHQRIHTGERPYQCPVCGKGFSDRSNFSTHQRVHTGEKPYQCAECGKRFSQSSSLVIHRRTHTGERPYVCAECGKRFSNSSHFSAHRRTHTGEKPYTCPACGQGFCRGTDLHKHQRTHNGEKHPHSDTKRV</sequence>
<evidence type="ECO:0000256" key="1">
    <source>
        <dbReference type="ARBA" id="ARBA00003767"/>
    </source>
</evidence>
<evidence type="ECO:0000256" key="14">
    <source>
        <dbReference type="SAM" id="MobiDB-lite"/>
    </source>
</evidence>
<comment type="similarity">
    <text evidence="3">Belongs to the krueppel C2H2-type zinc-finger protein family.</text>
</comment>
<feature type="compositionally biased region" description="Basic and acidic residues" evidence="14">
    <location>
        <begin position="146"/>
        <end position="156"/>
    </location>
</feature>
<dbReference type="Pfam" id="PF00096">
    <property type="entry name" value="zf-C2H2"/>
    <property type="match status" value="5"/>
</dbReference>
<evidence type="ECO:0000256" key="8">
    <source>
        <dbReference type="ARBA" id="ARBA00023015"/>
    </source>
</evidence>
<evidence type="ECO:0000256" key="2">
    <source>
        <dbReference type="ARBA" id="ARBA00004123"/>
    </source>
</evidence>
<dbReference type="PANTHER" id="PTHR23226">
    <property type="entry name" value="ZINC FINGER AND SCAN DOMAIN-CONTAINING"/>
    <property type="match status" value="1"/>
</dbReference>
<dbReference type="AlphaFoldDB" id="L5M7V1"/>
<dbReference type="Proteomes" id="UP000010556">
    <property type="component" value="Unassembled WGS sequence"/>
</dbReference>
<dbReference type="GO" id="GO:0000978">
    <property type="term" value="F:RNA polymerase II cis-regulatory region sequence-specific DNA binding"/>
    <property type="evidence" value="ECO:0007669"/>
    <property type="project" value="TreeGrafter"/>
</dbReference>
<dbReference type="PANTHER" id="PTHR23226:SF74">
    <property type="entry name" value="ZINC FINGER PROTEIN 500"/>
    <property type="match status" value="1"/>
</dbReference>
<dbReference type="InterPro" id="IPR036236">
    <property type="entry name" value="Znf_C2H2_sf"/>
</dbReference>
<dbReference type="InterPro" id="IPR036051">
    <property type="entry name" value="KRAB_dom_sf"/>
</dbReference>
<dbReference type="SUPFAM" id="SSF109640">
    <property type="entry name" value="KRAB domain (Kruppel-associated box)"/>
    <property type="match status" value="1"/>
</dbReference>
<evidence type="ECO:0000256" key="4">
    <source>
        <dbReference type="ARBA" id="ARBA00022723"/>
    </source>
</evidence>
<keyword evidence="11 13" id="KW-0539">Nucleus</keyword>
<comment type="subcellular location">
    <subcellularLocation>
        <location evidence="2 13">Nucleus</location>
    </subcellularLocation>
</comment>
<reference evidence="18" key="1">
    <citation type="journal article" date="2013" name="Science">
        <title>Comparative analysis of bat genomes provides insight into the evolution of flight and immunity.</title>
        <authorList>
            <person name="Zhang G."/>
            <person name="Cowled C."/>
            <person name="Shi Z."/>
            <person name="Huang Z."/>
            <person name="Bishop-Lilly K.A."/>
            <person name="Fang X."/>
            <person name="Wynne J.W."/>
            <person name="Xiong Z."/>
            <person name="Baker M.L."/>
            <person name="Zhao W."/>
            <person name="Tachedjian M."/>
            <person name="Zhu Y."/>
            <person name="Zhou P."/>
            <person name="Jiang X."/>
            <person name="Ng J."/>
            <person name="Yang L."/>
            <person name="Wu L."/>
            <person name="Xiao J."/>
            <person name="Feng Y."/>
            <person name="Chen Y."/>
            <person name="Sun X."/>
            <person name="Zhang Y."/>
            <person name="Marsh G.A."/>
            <person name="Crameri G."/>
            <person name="Broder C.C."/>
            <person name="Frey K.G."/>
            <person name="Wang L.F."/>
            <person name="Wang J."/>
        </authorList>
    </citation>
    <scope>NUCLEOTIDE SEQUENCE [LARGE SCALE GENOMIC DNA]</scope>
</reference>
<dbReference type="SUPFAM" id="SSF57667">
    <property type="entry name" value="beta-beta-alpha zinc fingers"/>
    <property type="match status" value="3"/>
</dbReference>
<dbReference type="SUPFAM" id="SSF47353">
    <property type="entry name" value="Retrovirus capsid dimerization domain-like"/>
    <property type="match status" value="1"/>
</dbReference>
<dbReference type="eggNOG" id="KOG1721">
    <property type="taxonomic scope" value="Eukaryota"/>
</dbReference>
<organism evidence="17 18">
    <name type="scientific">Myotis davidii</name>
    <name type="common">David's myotis</name>
    <dbReference type="NCBI Taxonomy" id="225400"/>
    <lineage>
        <taxon>Eukaryota</taxon>
        <taxon>Metazoa</taxon>
        <taxon>Chordata</taxon>
        <taxon>Craniata</taxon>
        <taxon>Vertebrata</taxon>
        <taxon>Euteleostomi</taxon>
        <taxon>Mammalia</taxon>
        <taxon>Eutheria</taxon>
        <taxon>Laurasiatheria</taxon>
        <taxon>Chiroptera</taxon>
        <taxon>Yangochiroptera</taxon>
        <taxon>Vespertilionidae</taxon>
        <taxon>Myotis</taxon>
    </lineage>
</organism>
<dbReference type="SMART" id="SM00431">
    <property type="entry name" value="SCAN"/>
    <property type="match status" value="1"/>
</dbReference>
<evidence type="ECO:0000256" key="10">
    <source>
        <dbReference type="ARBA" id="ARBA00023163"/>
    </source>
</evidence>
<dbReference type="SMART" id="SM00355">
    <property type="entry name" value="ZnF_C2H2"/>
    <property type="match status" value="5"/>
</dbReference>
<dbReference type="Pfam" id="PF01352">
    <property type="entry name" value="KRAB"/>
    <property type="match status" value="1"/>
</dbReference>
<evidence type="ECO:0000256" key="6">
    <source>
        <dbReference type="ARBA" id="ARBA00022771"/>
    </source>
</evidence>
<dbReference type="FunFam" id="3.30.160.60:FF:000690">
    <property type="entry name" value="Zinc finger protein 354C"/>
    <property type="match status" value="1"/>
</dbReference>
<protein>
    <submittedName>
        <fullName evidence="17">Zinc finger protein 500</fullName>
    </submittedName>
</protein>
<keyword evidence="8" id="KW-0805">Transcription regulation</keyword>
<dbReference type="InterPro" id="IPR038269">
    <property type="entry name" value="SCAN_sf"/>
</dbReference>
<evidence type="ECO:0000256" key="3">
    <source>
        <dbReference type="ARBA" id="ARBA00006991"/>
    </source>
</evidence>
<keyword evidence="18" id="KW-1185">Reference proteome</keyword>
<feature type="domain" description="C2H2-type" evidence="15">
    <location>
        <begin position="380"/>
        <end position="407"/>
    </location>
</feature>
<keyword evidence="10" id="KW-0804">Transcription</keyword>
<dbReference type="FunFam" id="3.30.160.60:FF:000258">
    <property type="entry name" value="zinc finger and SCAN domain-containing protein 29 isoform X2"/>
    <property type="match status" value="1"/>
</dbReference>
<proteinExistence type="inferred from homology"/>
<feature type="domain" description="C2H2-type" evidence="15">
    <location>
        <begin position="324"/>
        <end position="351"/>
    </location>
</feature>
<keyword evidence="9" id="KW-0238">DNA-binding</keyword>
<dbReference type="PROSITE" id="PS50804">
    <property type="entry name" value="SCAN_BOX"/>
    <property type="match status" value="1"/>
</dbReference>
<dbReference type="GO" id="GO:0000981">
    <property type="term" value="F:DNA-binding transcription factor activity, RNA polymerase II-specific"/>
    <property type="evidence" value="ECO:0007669"/>
    <property type="project" value="TreeGrafter"/>
</dbReference>
<feature type="compositionally biased region" description="Basic and acidic residues" evidence="14">
    <location>
        <begin position="167"/>
        <end position="178"/>
    </location>
</feature>
<evidence type="ECO:0000256" key="12">
    <source>
        <dbReference type="PROSITE-ProRule" id="PRU00042"/>
    </source>
</evidence>
<dbReference type="InterPro" id="IPR003309">
    <property type="entry name" value="SCAN_dom"/>
</dbReference>
<evidence type="ECO:0000313" key="17">
    <source>
        <dbReference type="EMBL" id="ELK34689.1"/>
    </source>
</evidence>
<gene>
    <name evidence="17" type="ORF">MDA_GLEAN10009620</name>
</gene>
<dbReference type="EMBL" id="KB102866">
    <property type="protein sequence ID" value="ELK34689.1"/>
    <property type="molecule type" value="Genomic_DNA"/>
</dbReference>
<dbReference type="PROSITE" id="PS50157">
    <property type="entry name" value="ZINC_FINGER_C2H2_2"/>
    <property type="match status" value="5"/>
</dbReference>
<keyword evidence="4" id="KW-0479">Metal-binding</keyword>
<dbReference type="FunFam" id="3.30.160.60:FF:000663">
    <property type="entry name" value="Zinc finger protein 45"/>
    <property type="match status" value="1"/>
</dbReference>
<keyword evidence="7" id="KW-0862">Zinc</keyword>
<evidence type="ECO:0000256" key="7">
    <source>
        <dbReference type="ARBA" id="ARBA00022833"/>
    </source>
</evidence>
<dbReference type="PROSITE" id="PS00028">
    <property type="entry name" value="ZINC_FINGER_C2H2_1"/>
    <property type="match status" value="5"/>
</dbReference>
<keyword evidence="5" id="KW-0677">Repeat</keyword>
<feature type="domain" description="C2H2-type" evidence="15">
    <location>
        <begin position="436"/>
        <end position="463"/>
    </location>
</feature>
<dbReference type="GO" id="GO:0008270">
    <property type="term" value="F:zinc ion binding"/>
    <property type="evidence" value="ECO:0007669"/>
    <property type="project" value="UniProtKB-KW"/>
</dbReference>
<dbReference type="Gene3D" id="6.10.140.140">
    <property type="match status" value="1"/>
</dbReference>
<keyword evidence="6 12" id="KW-0863">Zinc-finger</keyword>
<evidence type="ECO:0000256" key="11">
    <source>
        <dbReference type="ARBA" id="ARBA00023242"/>
    </source>
</evidence>
<dbReference type="CDD" id="cd07765">
    <property type="entry name" value="KRAB_A-box"/>
    <property type="match status" value="1"/>
</dbReference>
<dbReference type="FunFam" id="3.30.160.60:FF:002343">
    <property type="entry name" value="Zinc finger protein 33A"/>
    <property type="match status" value="1"/>
</dbReference>
<dbReference type="CDD" id="cd07936">
    <property type="entry name" value="SCAN"/>
    <property type="match status" value="1"/>
</dbReference>
<dbReference type="InterPro" id="IPR013087">
    <property type="entry name" value="Znf_C2H2_type"/>
</dbReference>
<dbReference type="GO" id="GO:0005634">
    <property type="term" value="C:nucleus"/>
    <property type="evidence" value="ECO:0007669"/>
    <property type="project" value="UniProtKB-SubCell"/>
</dbReference>
<dbReference type="Pfam" id="PF02023">
    <property type="entry name" value="SCAN"/>
    <property type="match status" value="1"/>
</dbReference>
<feature type="region of interest" description="Disordered" evidence="14">
    <location>
        <begin position="130"/>
        <end position="209"/>
    </location>
</feature>
<dbReference type="Gene3D" id="1.10.4020.10">
    <property type="entry name" value="DNA breaking-rejoining enzymes"/>
    <property type="match status" value="1"/>
</dbReference>
<dbReference type="FunFam" id="1.10.4020.10:FF:000001">
    <property type="entry name" value="zinc finger protein 263 isoform X1"/>
    <property type="match status" value="1"/>
</dbReference>
<name>L5M7V1_MYODS</name>
<dbReference type="InterPro" id="IPR001909">
    <property type="entry name" value="KRAB"/>
</dbReference>
<feature type="domain" description="C2H2-type" evidence="15">
    <location>
        <begin position="352"/>
        <end position="379"/>
    </location>
</feature>
<evidence type="ECO:0000313" key="18">
    <source>
        <dbReference type="Proteomes" id="UP000010556"/>
    </source>
</evidence>
<dbReference type="SMART" id="SM00349">
    <property type="entry name" value="KRAB"/>
    <property type="match status" value="1"/>
</dbReference>
<comment type="function">
    <text evidence="1">May be involved in transcriptional regulation.</text>
</comment>
<dbReference type="Gene3D" id="3.30.160.60">
    <property type="entry name" value="Classic Zinc Finger"/>
    <property type="match status" value="5"/>
</dbReference>
<evidence type="ECO:0000256" key="5">
    <source>
        <dbReference type="ARBA" id="ARBA00022737"/>
    </source>
</evidence>
<feature type="domain" description="SCAN box" evidence="16">
    <location>
        <begin position="46"/>
        <end position="127"/>
    </location>
</feature>
<feature type="domain" description="C2H2-type" evidence="15">
    <location>
        <begin position="408"/>
        <end position="435"/>
    </location>
</feature>
<dbReference type="FunFam" id="3.30.160.60:FF:001498">
    <property type="entry name" value="Zinc finger protein 404"/>
    <property type="match status" value="1"/>
</dbReference>